<accession>A0A164MZH0</accession>
<reference evidence="2 3" key="1">
    <citation type="submission" date="2016-03" db="EMBL/GenBank/DDBJ databases">
        <title>EvidentialGene: Evidence-directed Construction of Genes on Genomes.</title>
        <authorList>
            <person name="Gilbert D.G."/>
            <person name="Choi J.-H."/>
            <person name="Mockaitis K."/>
            <person name="Colbourne J."/>
            <person name="Pfrender M."/>
        </authorList>
    </citation>
    <scope>NUCLEOTIDE SEQUENCE [LARGE SCALE GENOMIC DNA]</scope>
    <source>
        <strain evidence="2 3">Xinb3</strain>
        <tissue evidence="2">Complete organism</tissue>
    </source>
</reference>
<dbReference type="AlphaFoldDB" id="A0A164MZH0"/>
<feature type="compositionally biased region" description="Polar residues" evidence="1">
    <location>
        <begin position="24"/>
        <end position="33"/>
    </location>
</feature>
<dbReference type="OrthoDB" id="6359149at2759"/>
<name>A0A164MZH0_9CRUS</name>
<evidence type="ECO:0008006" key="4">
    <source>
        <dbReference type="Google" id="ProtNLM"/>
    </source>
</evidence>
<comment type="caution">
    <text evidence="2">The sequence shown here is derived from an EMBL/GenBank/DDBJ whole genome shotgun (WGS) entry which is preliminary data.</text>
</comment>
<dbReference type="EMBL" id="LRGB01002914">
    <property type="protein sequence ID" value="KZS05516.1"/>
    <property type="molecule type" value="Genomic_DNA"/>
</dbReference>
<feature type="compositionally biased region" description="Basic and acidic residues" evidence="1">
    <location>
        <begin position="42"/>
        <end position="51"/>
    </location>
</feature>
<evidence type="ECO:0000313" key="2">
    <source>
        <dbReference type="EMBL" id="KZS05516.1"/>
    </source>
</evidence>
<feature type="compositionally biased region" description="Acidic residues" evidence="1">
    <location>
        <begin position="239"/>
        <end position="276"/>
    </location>
</feature>
<dbReference type="PANTHER" id="PTHR33053">
    <property type="entry name" value="PROTEIN, PUTATIVE-RELATED"/>
    <property type="match status" value="1"/>
</dbReference>
<dbReference type="Proteomes" id="UP000076858">
    <property type="component" value="Unassembled WGS sequence"/>
</dbReference>
<keyword evidence="3" id="KW-1185">Reference proteome</keyword>
<feature type="region of interest" description="Disordered" evidence="1">
    <location>
        <begin position="238"/>
        <end position="276"/>
    </location>
</feature>
<gene>
    <name evidence="2" type="ORF">APZ42_031276</name>
</gene>
<proteinExistence type="predicted"/>
<sequence length="759" mass="86255">MDDEEASDVEQQTNFAENDRDRMSASNLSSTPKTYIHKKKSRLEFRHHEEQSEAAPQHESQEGNDGEKFQIEVNQDSIFKLFKLLPIMQSTLNEVLRCQENTMRHLKLLDQKMEGITRKLAGVNNAGPSESEHVARLLSKLPLNSVDEMTEFLGEIKDAIADKSITIEYLRSAFKLEGGSTAEKLTINILKSVVSLELARKFTYFGKSVRESFPKSELDEKFFQKHISNWLNGIYNEQDYGESDDSGENEDDSGDNEDGELSEMESSFEEDGEFTDEEESLENRVAAIAIKHRLSAAADRRTILKTPRTKLCSTSFKHFGLIKGLDRKLKSGLLGSAGAELQISIDGLPLCKSRPTVFCPILCGVKNANDSINEETVLLQSLAFICDATARAFFRGTVGHTSFHGCERCDVVGTTKMRRRVFKSFNARLRTDASFRGQRDQRHHKGRTPLLNLGTFKRFLTIILKDGYCKNDKNHKLTDEQILRVNYLIESLSKYLSSEFNRKGRSSEELGRWNATEFRTFLVYTGLGILKEVLSEEKYHHFLYFFVAMRLLLSPSPTSNQISFANQCLRKYVHQFDVIYGDQHLVFNLHNLIHLTDDCDFYQASLNDINAFPFENYLGQMKNDIQGTVKPLAQFCRRQAEKDNNETFRGSLKVKSITESLKNDSIADSVIMLANKKILKIKSFKSGGGLAVAHAFNILYDLDGSKKIFFNVPMPATDVDLYICGDLKPQRQLIPIDLVEKSIKCIKLPFNDGMVERPK</sequence>
<organism evidence="2 3">
    <name type="scientific">Daphnia magna</name>
    <dbReference type="NCBI Taxonomy" id="35525"/>
    <lineage>
        <taxon>Eukaryota</taxon>
        <taxon>Metazoa</taxon>
        <taxon>Ecdysozoa</taxon>
        <taxon>Arthropoda</taxon>
        <taxon>Crustacea</taxon>
        <taxon>Branchiopoda</taxon>
        <taxon>Diplostraca</taxon>
        <taxon>Cladocera</taxon>
        <taxon>Anomopoda</taxon>
        <taxon>Daphniidae</taxon>
        <taxon>Daphnia</taxon>
    </lineage>
</organism>
<evidence type="ECO:0000313" key="3">
    <source>
        <dbReference type="Proteomes" id="UP000076858"/>
    </source>
</evidence>
<protein>
    <recommendedName>
        <fullName evidence="4">DUF4806 domain-containing protein</fullName>
    </recommendedName>
</protein>
<evidence type="ECO:0000256" key="1">
    <source>
        <dbReference type="SAM" id="MobiDB-lite"/>
    </source>
</evidence>
<feature type="region of interest" description="Disordered" evidence="1">
    <location>
        <begin position="1"/>
        <end position="65"/>
    </location>
</feature>
<dbReference type="PANTHER" id="PTHR33053:SF9">
    <property type="entry name" value="AGAP000105-PA"/>
    <property type="match status" value="1"/>
</dbReference>